<sequence length="452" mass="50142">MAEHTHPFDRKVEYYPLSILARHGGPSSTHNTEPAGSPKPPAYTSADIDWIPNFAKFQKRLKERSSLVCSEAAGLPKGWPSRLDSPLAWTGSDLHPGDYVFELTQANIQEINNALLYFKGLGLELDDVRRATFPLPTLAPQLSQLSSSLYHGIGFCVLRGLNPKLYSREDNVIIYLGLSSYFGEQRGRQYQDGHITEVKFDGVPDNLRRPLFTNASQPFHTDLICGVLAMHFIDTAAKGGEVLLSSSWRVYNEIVAQSRPDIINTLSKDDWVHDTFGRNPAYHKRPIMHHWRDRLVTIFSRRNLVGSEATPRSPGIPPVTEAQAEALDAVHFAAAAHAVTVRPRPGDFMFVNNFALMHSRNAWEDSEASKRYILRLWLNDPEQGWEVPPALRLGWARIFEEADEITNFWDVDPDVARGRMPRLDDGDGDGNGGSGGGGNGGGGSNGRSTSCG</sequence>
<comment type="caution">
    <text evidence="4">The sequence shown here is derived from an EMBL/GenBank/DDBJ whole genome shotgun (WGS) entry which is preliminary data.</text>
</comment>
<dbReference type="AlphaFoldDB" id="A0AAV9HQ27"/>
<evidence type="ECO:0000313" key="5">
    <source>
        <dbReference type="Proteomes" id="UP001321749"/>
    </source>
</evidence>
<accession>A0AAV9HQ27</accession>
<reference evidence="4" key="1">
    <citation type="journal article" date="2023" name="Mol. Phylogenet. Evol.">
        <title>Genome-scale phylogeny and comparative genomics of the fungal order Sordariales.</title>
        <authorList>
            <person name="Hensen N."/>
            <person name="Bonometti L."/>
            <person name="Westerberg I."/>
            <person name="Brannstrom I.O."/>
            <person name="Guillou S."/>
            <person name="Cros-Aarteil S."/>
            <person name="Calhoun S."/>
            <person name="Haridas S."/>
            <person name="Kuo A."/>
            <person name="Mondo S."/>
            <person name="Pangilinan J."/>
            <person name="Riley R."/>
            <person name="LaButti K."/>
            <person name="Andreopoulos B."/>
            <person name="Lipzen A."/>
            <person name="Chen C."/>
            <person name="Yan M."/>
            <person name="Daum C."/>
            <person name="Ng V."/>
            <person name="Clum A."/>
            <person name="Steindorff A."/>
            <person name="Ohm R.A."/>
            <person name="Martin F."/>
            <person name="Silar P."/>
            <person name="Natvig D.O."/>
            <person name="Lalanne C."/>
            <person name="Gautier V."/>
            <person name="Ament-Velasquez S.L."/>
            <person name="Kruys A."/>
            <person name="Hutchinson M.I."/>
            <person name="Powell A.J."/>
            <person name="Barry K."/>
            <person name="Miller A.N."/>
            <person name="Grigoriev I.V."/>
            <person name="Debuchy R."/>
            <person name="Gladieux P."/>
            <person name="Hiltunen Thoren M."/>
            <person name="Johannesson H."/>
        </authorList>
    </citation>
    <scope>NUCLEOTIDE SEQUENCE</scope>
    <source>
        <strain evidence="4">PSN324</strain>
    </source>
</reference>
<dbReference type="InterPro" id="IPR042098">
    <property type="entry name" value="TauD-like_sf"/>
</dbReference>
<gene>
    <name evidence="4" type="ORF">QBC42DRAFT_178310</name>
</gene>
<dbReference type="EMBL" id="MU864989">
    <property type="protein sequence ID" value="KAK4461557.1"/>
    <property type="molecule type" value="Genomic_DNA"/>
</dbReference>
<evidence type="ECO:0000259" key="3">
    <source>
        <dbReference type="Pfam" id="PF02668"/>
    </source>
</evidence>
<evidence type="ECO:0000256" key="2">
    <source>
        <dbReference type="SAM" id="MobiDB-lite"/>
    </source>
</evidence>
<dbReference type="Gene3D" id="3.60.130.10">
    <property type="entry name" value="Clavaminate synthase-like"/>
    <property type="match status" value="1"/>
</dbReference>
<dbReference type="GO" id="GO:0051213">
    <property type="term" value="F:dioxygenase activity"/>
    <property type="evidence" value="ECO:0007669"/>
    <property type="project" value="UniProtKB-KW"/>
</dbReference>
<evidence type="ECO:0000256" key="1">
    <source>
        <dbReference type="ARBA" id="ARBA00023002"/>
    </source>
</evidence>
<dbReference type="Pfam" id="PF02668">
    <property type="entry name" value="TauD"/>
    <property type="match status" value="1"/>
</dbReference>
<protein>
    <submittedName>
        <fullName evidence="4">Taurine catabolism dioxygenase</fullName>
    </submittedName>
</protein>
<name>A0AAV9HQ27_9PEZI</name>
<keyword evidence="4" id="KW-0223">Dioxygenase</keyword>
<organism evidence="4 5">
    <name type="scientific">Cladorrhinum samala</name>
    <dbReference type="NCBI Taxonomy" id="585594"/>
    <lineage>
        <taxon>Eukaryota</taxon>
        <taxon>Fungi</taxon>
        <taxon>Dikarya</taxon>
        <taxon>Ascomycota</taxon>
        <taxon>Pezizomycotina</taxon>
        <taxon>Sordariomycetes</taxon>
        <taxon>Sordariomycetidae</taxon>
        <taxon>Sordariales</taxon>
        <taxon>Podosporaceae</taxon>
        <taxon>Cladorrhinum</taxon>
    </lineage>
</organism>
<dbReference type="SUPFAM" id="SSF51197">
    <property type="entry name" value="Clavaminate synthase-like"/>
    <property type="match status" value="1"/>
</dbReference>
<feature type="region of interest" description="Disordered" evidence="2">
    <location>
        <begin position="23"/>
        <end position="42"/>
    </location>
</feature>
<feature type="region of interest" description="Disordered" evidence="2">
    <location>
        <begin position="419"/>
        <end position="452"/>
    </location>
</feature>
<dbReference type="PANTHER" id="PTHR10696">
    <property type="entry name" value="GAMMA-BUTYROBETAINE HYDROXYLASE-RELATED"/>
    <property type="match status" value="1"/>
</dbReference>
<dbReference type="InterPro" id="IPR050411">
    <property type="entry name" value="AlphaKG_dependent_hydroxylases"/>
</dbReference>
<keyword evidence="5" id="KW-1185">Reference proteome</keyword>
<reference evidence="4" key="2">
    <citation type="submission" date="2023-06" db="EMBL/GenBank/DDBJ databases">
        <authorList>
            <consortium name="Lawrence Berkeley National Laboratory"/>
            <person name="Mondo S.J."/>
            <person name="Hensen N."/>
            <person name="Bonometti L."/>
            <person name="Westerberg I."/>
            <person name="Brannstrom I.O."/>
            <person name="Guillou S."/>
            <person name="Cros-Aarteil S."/>
            <person name="Calhoun S."/>
            <person name="Haridas S."/>
            <person name="Kuo A."/>
            <person name="Pangilinan J."/>
            <person name="Riley R."/>
            <person name="Labutti K."/>
            <person name="Andreopoulos B."/>
            <person name="Lipzen A."/>
            <person name="Chen C."/>
            <person name="Yanf M."/>
            <person name="Daum C."/>
            <person name="Ng V."/>
            <person name="Clum A."/>
            <person name="Steindorff A."/>
            <person name="Ohm R."/>
            <person name="Martin F."/>
            <person name="Silar P."/>
            <person name="Natvig D."/>
            <person name="Lalanne C."/>
            <person name="Gautier V."/>
            <person name="Ament-Velasquez S.L."/>
            <person name="Kruys A."/>
            <person name="Hutchinson M.I."/>
            <person name="Powell A.J."/>
            <person name="Barry K."/>
            <person name="Miller A.N."/>
            <person name="Grigoriev I.V."/>
            <person name="Debuchy R."/>
            <person name="Gladieux P."/>
            <person name="Thoren M.H."/>
            <person name="Johannesson H."/>
        </authorList>
    </citation>
    <scope>NUCLEOTIDE SEQUENCE</scope>
    <source>
        <strain evidence="4">PSN324</strain>
    </source>
</reference>
<feature type="compositionally biased region" description="Gly residues" evidence="2">
    <location>
        <begin position="429"/>
        <end position="445"/>
    </location>
</feature>
<keyword evidence="1" id="KW-0560">Oxidoreductase</keyword>
<dbReference type="Proteomes" id="UP001321749">
    <property type="component" value="Unassembled WGS sequence"/>
</dbReference>
<proteinExistence type="predicted"/>
<feature type="domain" description="TauD/TfdA-like" evidence="3">
    <location>
        <begin position="131"/>
        <end position="377"/>
    </location>
</feature>
<evidence type="ECO:0000313" key="4">
    <source>
        <dbReference type="EMBL" id="KAK4461557.1"/>
    </source>
</evidence>
<dbReference type="PANTHER" id="PTHR10696:SF54">
    <property type="entry name" value="FAMILY OXIDOREDUCTASE, PUTATIVE (AFU_ORTHOLOGUE AFUA_4G13850)-RELATED"/>
    <property type="match status" value="1"/>
</dbReference>
<dbReference type="InterPro" id="IPR003819">
    <property type="entry name" value="TauD/TfdA-like"/>
</dbReference>